<organism evidence="1 2">
    <name type="scientific">Pluteus cervinus</name>
    <dbReference type="NCBI Taxonomy" id="181527"/>
    <lineage>
        <taxon>Eukaryota</taxon>
        <taxon>Fungi</taxon>
        <taxon>Dikarya</taxon>
        <taxon>Basidiomycota</taxon>
        <taxon>Agaricomycotina</taxon>
        <taxon>Agaricomycetes</taxon>
        <taxon>Agaricomycetidae</taxon>
        <taxon>Agaricales</taxon>
        <taxon>Pluteineae</taxon>
        <taxon>Pluteaceae</taxon>
        <taxon>Pluteus</taxon>
    </lineage>
</organism>
<gene>
    <name evidence="1" type="ORF">BDN72DRAFT_841934</name>
</gene>
<proteinExistence type="predicted"/>
<name>A0ACD3ASN6_9AGAR</name>
<keyword evidence="2" id="KW-1185">Reference proteome</keyword>
<evidence type="ECO:0000313" key="1">
    <source>
        <dbReference type="EMBL" id="TFK68269.1"/>
    </source>
</evidence>
<dbReference type="EMBL" id="ML208355">
    <property type="protein sequence ID" value="TFK68269.1"/>
    <property type="molecule type" value="Genomic_DNA"/>
</dbReference>
<protein>
    <submittedName>
        <fullName evidence="1">Uncharacterized protein</fullName>
    </submittedName>
</protein>
<evidence type="ECO:0000313" key="2">
    <source>
        <dbReference type="Proteomes" id="UP000308600"/>
    </source>
</evidence>
<reference evidence="1 2" key="1">
    <citation type="journal article" date="2019" name="Nat. Ecol. Evol.">
        <title>Megaphylogeny resolves global patterns of mushroom evolution.</title>
        <authorList>
            <person name="Varga T."/>
            <person name="Krizsan K."/>
            <person name="Foldi C."/>
            <person name="Dima B."/>
            <person name="Sanchez-Garcia M."/>
            <person name="Sanchez-Ramirez S."/>
            <person name="Szollosi G.J."/>
            <person name="Szarkandi J.G."/>
            <person name="Papp V."/>
            <person name="Albert L."/>
            <person name="Andreopoulos W."/>
            <person name="Angelini C."/>
            <person name="Antonin V."/>
            <person name="Barry K.W."/>
            <person name="Bougher N.L."/>
            <person name="Buchanan P."/>
            <person name="Buyck B."/>
            <person name="Bense V."/>
            <person name="Catcheside P."/>
            <person name="Chovatia M."/>
            <person name="Cooper J."/>
            <person name="Damon W."/>
            <person name="Desjardin D."/>
            <person name="Finy P."/>
            <person name="Geml J."/>
            <person name="Haridas S."/>
            <person name="Hughes K."/>
            <person name="Justo A."/>
            <person name="Karasinski D."/>
            <person name="Kautmanova I."/>
            <person name="Kiss B."/>
            <person name="Kocsube S."/>
            <person name="Kotiranta H."/>
            <person name="LaButti K.M."/>
            <person name="Lechner B.E."/>
            <person name="Liimatainen K."/>
            <person name="Lipzen A."/>
            <person name="Lukacs Z."/>
            <person name="Mihaltcheva S."/>
            <person name="Morgado L.N."/>
            <person name="Niskanen T."/>
            <person name="Noordeloos M.E."/>
            <person name="Ohm R.A."/>
            <person name="Ortiz-Santana B."/>
            <person name="Ovrebo C."/>
            <person name="Racz N."/>
            <person name="Riley R."/>
            <person name="Savchenko A."/>
            <person name="Shiryaev A."/>
            <person name="Soop K."/>
            <person name="Spirin V."/>
            <person name="Szebenyi C."/>
            <person name="Tomsovsky M."/>
            <person name="Tulloss R.E."/>
            <person name="Uehling J."/>
            <person name="Grigoriev I.V."/>
            <person name="Vagvolgyi C."/>
            <person name="Papp T."/>
            <person name="Martin F.M."/>
            <person name="Miettinen O."/>
            <person name="Hibbett D.S."/>
            <person name="Nagy L.G."/>
        </authorList>
    </citation>
    <scope>NUCLEOTIDE SEQUENCE [LARGE SCALE GENOMIC DNA]</scope>
    <source>
        <strain evidence="1 2">NL-1719</strain>
    </source>
</reference>
<accession>A0ACD3ASN6</accession>
<dbReference type="Proteomes" id="UP000308600">
    <property type="component" value="Unassembled WGS sequence"/>
</dbReference>
<sequence length="483" mass="54650">MLRQNDHDIIDLAKFPLIGIQGNPSTDNIEIRNFNAPLSDSGLVEEGFRDYRQDWSWYETPGLVYRQWGLVLHFVQLPGCMRGISLKEWKVDLDMTSGTTQPRPYAWNSYMDSHQDLLVLVPQPVNSPDRIRFQLRRMTDGAEHPLAAFPDMALIPSTGHLITDGSMYPATLTPGERPYHRIAMHGQYIVIEAVREWGSKLPSNVILLDWNSGKVVQKWLISFARAIGFLDAQTFICLIVESTDHPIIPRFEIYDIANRNEDSEGFFRPTPILTLNCSPNLFHLASSGVYFGKAPCALVVGTDPPFRSQPGRLILLSITKTWERTPVFLVTSTSHLLDLVSKERNRNQNLGFTETRTLNPESWPNCTFRLLGHTTPLVYKAYGMRALFSVHVPSDETTASFDHWMLDFATRSWRRDAQGQLGEDDTLPLKDFAAHNFPTPIARKVRSVWGYGRLHPVEDGIIGLNGSKYGHVVIINTAPAHSD</sequence>